<evidence type="ECO:0000313" key="6">
    <source>
        <dbReference type="EMBL" id="SDF02299.1"/>
    </source>
</evidence>
<evidence type="ECO:0000256" key="2">
    <source>
        <dbReference type="ARBA" id="ARBA00023125"/>
    </source>
</evidence>
<dbReference type="InterPro" id="IPR009057">
    <property type="entry name" value="Homeodomain-like_sf"/>
</dbReference>
<dbReference type="Gene3D" id="1.10.357.10">
    <property type="entry name" value="Tetracycline Repressor, domain 2"/>
    <property type="match status" value="1"/>
</dbReference>
<dbReference type="PROSITE" id="PS50977">
    <property type="entry name" value="HTH_TETR_2"/>
    <property type="match status" value="1"/>
</dbReference>
<organism evidence="6 7">
    <name type="scientific">Limimaricola pyoseonensis</name>
    <dbReference type="NCBI Taxonomy" id="521013"/>
    <lineage>
        <taxon>Bacteria</taxon>
        <taxon>Pseudomonadati</taxon>
        <taxon>Pseudomonadota</taxon>
        <taxon>Alphaproteobacteria</taxon>
        <taxon>Rhodobacterales</taxon>
        <taxon>Paracoccaceae</taxon>
        <taxon>Limimaricola</taxon>
    </lineage>
</organism>
<dbReference type="AlphaFoldDB" id="A0A1G7HQK5"/>
<reference evidence="7" key="1">
    <citation type="submission" date="2016-10" db="EMBL/GenBank/DDBJ databases">
        <authorList>
            <person name="Varghese N."/>
            <person name="Submissions S."/>
        </authorList>
    </citation>
    <scope>NUCLEOTIDE SEQUENCE [LARGE SCALE GENOMIC DNA]</scope>
    <source>
        <strain evidence="7">DSM 21424</strain>
    </source>
</reference>
<evidence type="ECO:0000256" key="3">
    <source>
        <dbReference type="ARBA" id="ARBA00023163"/>
    </source>
</evidence>
<keyword evidence="3" id="KW-0804">Transcription</keyword>
<feature type="domain" description="HTH tetR-type" evidence="5">
    <location>
        <begin position="10"/>
        <end position="70"/>
    </location>
</feature>
<accession>A0A1G7HQK5</accession>
<keyword evidence="2 4" id="KW-0238">DNA-binding</keyword>
<dbReference type="PRINTS" id="PR00455">
    <property type="entry name" value="HTHTETR"/>
</dbReference>
<dbReference type="RefSeq" id="WP_090113690.1">
    <property type="nucleotide sequence ID" value="NZ_FNAT01000006.1"/>
</dbReference>
<dbReference type="OrthoDB" id="9787680at2"/>
<evidence type="ECO:0000256" key="4">
    <source>
        <dbReference type="PROSITE-ProRule" id="PRU00335"/>
    </source>
</evidence>
<dbReference type="Proteomes" id="UP000198922">
    <property type="component" value="Unassembled WGS sequence"/>
</dbReference>
<dbReference type="PANTHER" id="PTHR47506:SF3">
    <property type="entry name" value="HTH-TYPE TRANSCRIPTIONAL REGULATOR LMRA"/>
    <property type="match status" value="1"/>
</dbReference>
<dbReference type="InterPro" id="IPR001647">
    <property type="entry name" value="HTH_TetR"/>
</dbReference>
<gene>
    <name evidence="6" type="ORF">SAMN04488567_3243</name>
</gene>
<dbReference type="GO" id="GO:0003677">
    <property type="term" value="F:DNA binding"/>
    <property type="evidence" value="ECO:0007669"/>
    <property type="project" value="UniProtKB-UniRule"/>
</dbReference>
<keyword evidence="1" id="KW-0805">Transcription regulation</keyword>
<dbReference type="SUPFAM" id="SSF48498">
    <property type="entry name" value="Tetracyclin repressor-like, C-terminal domain"/>
    <property type="match status" value="1"/>
</dbReference>
<protein>
    <submittedName>
        <fullName evidence="6">Regulatory protein, tetR family</fullName>
    </submittedName>
</protein>
<evidence type="ECO:0000259" key="5">
    <source>
        <dbReference type="PROSITE" id="PS50977"/>
    </source>
</evidence>
<evidence type="ECO:0000313" key="7">
    <source>
        <dbReference type="Proteomes" id="UP000198922"/>
    </source>
</evidence>
<proteinExistence type="predicted"/>
<feature type="DNA-binding region" description="H-T-H motif" evidence="4">
    <location>
        <begin position="33"/>
        <end position="52"/>
    </location>
</feature>
<sequence length="196" mass="20994">MTDSATPRDRSARDRLLHAAAELFYDDGITATGIDAIIRHAGVARQSLYNNFASKSDLVARYVEMRLAEWRALHAARDAAAEGPAQKILAVFDAHADHAARLGQRGYRGCALLNAATELATDEPARAVVLRHKAEVEAIIAHQLQEMLPETPDRAASLAAHLAMLLEGALARAGLEADPARLRHARALAAGMLAAP</sequence>
<dbReference type="InterPro" id="IPR054156">
    <property type="entry name" value="YxaF_TetR_C"/>
</dbReference>
<dbReference type="InterPro" id="IPR036271">
    <property type="entry name" value="Tet_transcr_reg_TetR-rel_C_sf"/>
</dbReference>
<dbReference type="Pfam" id="PF00440">
    <property type="entry name" value="TetR_N"/>
    <property type="match status" value="1"/>
</dbReference>
<dbReference type="Pfam" id="PF21993">
    <property type="entry name" value="TetR_C_13_2"/>
    <property type="match status" value="1"/>
</dbReference>
<dbReference type="EMBL" id="FNAT01000006">
    <property type="protein sequence ID" value="SDF02299.1"/>
    <property type="molecule type" value="Genomic_DNA"/>
</dbReference>
<dbReference type="PANTHER" id="PTHR47506">
    <property type="entry name" value="TRANSCRIPTIONAL REGULATORY PROTEIN"/>
    <property type="match status" value="1"/>
</dbReference>
<keyword evidence="7" id="KW-1185">Reference proteome</keyword>
<dbReference type="SUPFAM" id="SSF46689">
    <property type="entry name" value="Homeodomain-like"/>
    <property type="match status" value="1"/>
</dbReference>
<name>A0A1G7HQK5_9RHOB</name>
<evidence type="ECO:0000256" key="1">
    <source>
        <dbReference type="ARBA" id="ARBA00023015"/>
    </source>
</evidence>